<dbReference type="InterPro" id="IPR002885">
    <property type="entry name" value="PPR_rpt"/>
</dbReference>
<evidence type="ECO:0000256" key="2">
    <source>
        <dbReference type="ARBA" id="ARBA00061659"/>
    </source>
</evidence>
<dbReference type="InterPro" id="IPR011990">
    <property type="entry name" value="TPR-like_helical_dom_sf"/>
</dbReference>
<evidence type="ECO:0000256" key="1">
    <source>
        <dbReference type="ARBA" id="ARBA00022737"/>
    </source>
</evidence>
<dbReference type="Proteomes" id="UP000233551">
    <property type="component" value="Unassembled WGS sequence"/>
</dbReference>
<dbReference type="InterPro" id="IPR046848">
    <property type="entry name" value="E_motif"/>
</dbReference>
<dbReference type="NCBIfam" id="TIGR00756">
    <property type="entry name" value="PPR"/>
    <property type="match status" value="5"/>
</dbReference>
<dbReference type="OrthoDB" id="330671at2759"/>
<dbReference type="GO" id="GO:0009451">
    <property type="term" value="P:RNA modification"/>
    <property type="evidence" value="ECO:0007669"/>
    <property type="project" value="InterPro"/>
</dbReference>
<accession>A0A2I0GBP6</accession>
<organism evidence="3 4">
    <name type="scientific">Punica granatum</name>
    <name type="common">Pomegranate</name>
    <dbReference type="NCBI Taxonomy" id="22663"/>
    <lineage>
        <taxon>Eukaryota</taxon>
        <taxon>Viridiplantae</taxon>
        <taxon>Streptophyta</taxon>
        <taxon>Embryophyta</taxon>
        <taxon>Tracheophyta</taxon>
        <taxon>Spermatophyta</taxon>
        <taxon>Magnoliopsida</taxon>
        <taxon>eudicotyledons</taxon>
        <taxon>Gunneridae</taxon>
        <taxon>Pentapetalae</taxon>
        <taxon>rosids</taxon>
        <taxon>malvids</taxon>
        <taxon>Myrtales</taxon>
        <taxon>Lythraceae</taxon>
        <taxon>Punica</taxon>
    </lineage>
</organism>
<dbReference type="GeneID" id="116213669"/>
<dbReference type="PROSITE" id="PS51375">
    <property type="entry name" value="PPR"/>
    <property type="match status" value="4"/>
</dbReference>
<dbReference type="InterPro" id="IPR046960">
    <property type="entry name" value="PPR_At4g14850-like_plant"/>
</dbReference>
<dbReference type="PANTHER" id="PTHR47926">
    <property type="entry name" value="PENTATRICOPEPTIDE REPEAT-CONTAINING PROTEIN"/>
    <property type="match status" value="1"/>
</dbReference>
<dbReference type="FunFam" id="1.25.40.10:FF:000125">
    <property type="entry name" value="Pentatricopeptide repeat-containing protein"/>
    <property type="match status" value="1"/>
</dbReference>
<dbReference type="FunFam" id="1.25.40.10:FF:000334">
    <property type="entry name" value="Pentatricopeptide repeat-containing protein"/>
    <property type="match status" value="1"/>
</dbReference>
<reference evidence="3 4" key="1">
    <citation type="submission" date="2017-11" db="EMBL/GenBank/DDBJ databases">
        <title>De-novo sequencing of pomegranate (Punica granatum L.) genome.</title>
        <authorList>
            <person name="Akparov Z."/>
            <person name="Amiraslanov A."/>
            <person name="Hajiyeva S."/>
            <person name="Abbasov M."/>
            <person name="Kaur K."/>
            <person name="Hamwieh A."/>
            <person name="Solovyev V."/>
            <person name="Salamov A."/>
            <person name="Braich B."/>
            <person name="Kosarev P."/>
            <person name="Mahmoud A."/>
            <person name="Hajiyev E."/>
            <person name="Babayeva S."/>
            <person name="Izzatullayeva V."/>
            <person name="Mammadov A."/>
            <person name="Mammadov A."/>
            <person name="Sharifova S."/>
            <person name="Ojaghi J."/>
            <person name="Eynullazada K."/>
            <person name="Bayramov B."/>
            <person name="Abdulazimova A."/>
            <person name="Shahmuradov I."/>
        </authorList>
    </citation>
    <scope>NUCLEOTIDE SEQUENCE [LARGE SCALE GENOMIC DNA]</scope>
    <source>
        <strain evidence="4">cv. AG2017</strain>
        <tissue evidence="3">Leaf</tissue>
    </source>
</reference>
<dbReference type="GO" id="GO:0003723">
    <property type="term" value="F:RNA binding"/>
    <property type="evidence" value="ECO:0007669"/>
    <property type="project" value="InterPro"/>
</dbReference>
<dbReference type="Gene3D" id="1.25.40.10">
    <property type="entry name" value="Tetratricopeptide repeat domain"/>
    <property type="match status" value="3"/>
</dbReference>
<keyword evidence="1" id="KW-0677">Repeat</keyword>
<dbReference type="PANTHER" id="PTHR47926:SF463">
    <property type="entry name" value="PENTATRICOPEPTIDE REPEAT-CONTAINING PROTEIN"/>
    <property type="match status" value="1"/>
</dbReference>
<dbReference type="AlphaFoldDB" id="A0A2I0GBP6"/>
<comment type="caution">
    <text evidence="3">The sequence shown here is derived from an EMBL/GenBank/DDBJ whole genome shotgun (WGS) entry which is preliminary data.</text>
</comment>
<dbReference type="Pfam" id="PF20431">
    <property type="entry name" value="E_motif"/>
    <property type="match status" value="1"/>
</dbReference>
<dbReference type="STRING" id="22663.A0A2I0GBP6"/>
<dbReference type="EMBL" id="PGOL01045307">
    <property type="protein sequence ID" value="PKH47701.1"/>
    <property type="molecule type" value="Genomic_DNA"/>
</dbReference>
<protein>
    <submittedName>
        <fullName evidence="3">Uncharacterized protein</fullName>
    </submittedName>
</protein>
<evidence type="ECO:0000313" key="3">
    <source>
        <dbReference type="EMBL" id="PKH47701.1"/>
    </source>
</evidence>
<dbReference type="GO" id="GO:0048731">
    <property type="term" value="P:system development"/>
    <property type="evidence" value="ECO:0007669"/>
    <property type="project" value="UniProtKB-ARBA"/>
</dbReference>
<sequence>MGRLSVAASKALSLLHHPSLSQSLTAFTAVSHVKQVHAHLIVTGDAQQNIFTTTRLLACAALCGSPDLSYAEAIFRHTPAPTFFMHNTLLRAYSRSPADSPDGIALYVHLLRAGFFPDKFTFPFVLHSCGLLENLFLGRQLHGHVVKFGLCHDVFVVNNVMGMYSSCAELGSARQLFDESLDIANVVSWTILVTGCSNSGDIDTARAYFDQMPSKNSVSWNAMITGYGRVGRISDARELFNAMPERDSASWGALISGYTENKLFMEALVLIREMVNRGEVPNEAAIVSAVSACAHLRALEEGDWLYELVKEIGFDGNVILGTALLDMFGKCGNIRKALMVFNLMPAKNIYSWNSMIAGLAFNGYGREVLSLFWKMQLLGTTPNSITFISLLSGCSHSGLVDEGLHLFNMMTQKYRIKPQLEHYGSVVDLLGRAGLIEEAVHFVEGLPVGPHSGLWGALAGACRIHGEVELGREVAERLVELEPQHSGRYALLSNILASARRWDGVEMVRKLLKDRKVLKTPGSSIL</sequence>
<evidence type="ECO:0000313" key="4">
    <source>
        <dbReference type="Proteomes" id="UP000233551"/>
    </source>
</evidence>
<dbReference type="Pfam" id="PF13041">
    <property type="entry name" value="PPR_2"/>
    <property type="match status" value="1"/>
</dbReference>
<dbReference type="Pfam" id="PF01535">
    <property type="entry name" value="PPR"/>
    <property type="match status" value="3"/>
</dbReference>
<proteinExistence type="inferred from homology"/>
<name>A0A2I0GBP6_PUNGR</name>
<gene>
    <name evidence="3" type="ORF">CRG98_050469</name>
</gene>
<comment type="similarity">
    <text evidence="2">Belongs to the PPR family. PCMP-E subfamily.</text>
</comment>
<keyword evidence="4" id="KW-1185">Reference proteome</keyword>